<feature type="signal peptide" evidence="1">
    <location>
        <begin position="1"/>
        <end position="23"/>
    </location>
</feature>
<dbReference type="EMBL" id="JBBJCI010000195">
    <property type="protein sequence ID" value="KAK7241535.1"/>
    <property type="molecule type" value="Genomic_DNA"/>
</dbReference>
<keyword evidence="1" id="KW-0732">Signal</keyword>
<feature type="chain" id="PRO_5046892075" evidence="1">
    <location>
        <begin position="24"/>
        <end position="290"/>
    </location>
</feature>
<organism evidence="2 3">
    <name type="scientific">Aureococcus anophagefferens</name>
    <name type="common">Harmful bloom alga</name>
    <dbReference type="NCBI Taxonomy" id="44056"/>
    <lineage>
        <taxon>Eukaryota</taxon>
        <taxon>Sar</taxon>
        <taxon>Stramenopiles</taxon>
        <taxon>Ochrophyta</taxon>
        <taxon>Pelagophyceae</taxon>
        <taxon>Pelagomonadales</taxon>
        <taxon>Pelagomonadaceae</taxon>
        <taxon>Aureococcus</taxon>
    </lineage>
</organism>
<comment type="caution">
    <text evidence="2">The sequence shown here is derived from an EMBL/GenBank/DDBJ whole genome shotgun (WGS) entry which is preliminary data.</text>
</comment>
<evidence type="ECO:0000313" key="3">
    <source>
        <dbReference type="Proteomes" id="UP001363151"/>
    </source>
</evidence>
<evidence type="ECO:0000313" key="2">
    <source>
        <dbReference type="EMBL" id="KAK7241535.1"/>
    </source>
</evidence>
<gene>
    <name evidence="2" type="ORF">SO694_0045603</name>
</gene>
<protein>
    <submittedName>
        <fullName evidence="2">AhpC/TSA antioxidant protein</fullName>
    </submittedName>
</protein>
<sequence>MLRRAPLLLLAARAAALVVPMKAANPTKSLTGQWLERANGAGSIDVGAILQTTQSKTLVVLGTHAADFNACEYMQKVRFYLPRLAEAGVDRYLFVVNGDARQASKLAELLDLPDDVELLADPTGAAGRRFGCDRGFRPDDAELNPYVKLTVVGLGFGPPWQTLPPVLAGYFGSPNGKRDWIEAAMRQNELAGRTPAALTLGADGAVLGNKFDDLPLDSASSDRSNLKDVQLAHYDELKPADDRCLTQLGGCAVVGPGGAPLYSWVDRGLCDVPDFEALLEAIDVPPEVSV</sequence>
<evidence type="ECO:0000256" key="1">
    <source>
        <dbReference type="SAM" id="SignalP"/>
    </source>
</evidence>
<keyword evidence="3" id="KW-1185">Reference proteome</keyword>
<reference evidence="2 3" key="1">
    <citation type="submission" date="2024-03" db="EMBL/GenBank/DDBJ databases">
        <title>Aureococcus anophagefferens CCMP1851 and Kratosvirus quantuckense: Draft genome of a second virus-susceptible host strain in the model system.</title>
        <authorList>
            <person name="Chase E."/>
            <person name="Truchon A.R."/>
            <person name="Schepens W."/>
            <person name="Wilhelm S.W."/>
        </authorList>
    </citation>
    <scope>NUCLEOTIDE SEQUENCE [LARGE SCALE GENOMIC DNA]</scope>
    <source>
        <strain evidence="2 3">CCMP1851</strain>
    </source>
</reference>
<dbReference type="Proteomes" id="UP001363151">
    <property type="component" value="Unassembled WGS sequence"/>
</dbReference>
<proteinExistence type="predicted"/>
<accession>A0ABR1FZ31</accession>
<name>A0ABR1FZ31_AURAN</name>